<feature type="region of interest" description="Disordered" evidence="2">
    <location>
        <begin position="619"/>
        <end position="641"/>
    </location>
</feature>
<protein>
    <submittedName>
        <fullName evidence="6">FAD/NAD(P)-binding domain-containing protein</fullName>
    </submittedName>
</protein>
<dbReference type="AlphaFoldDB" id="A0A132B5H8"/>
<dbReference type="EMBL" id="KQ947439">
    <property type="protein sequence ID" value="KUJ07660.1"/>
    <property type="molecule type" value="Genomic_DNA"/>
</dbReference>
<proteinExistence type="inferred from homology"/>
<dbReference type="InterPro" id="IPR007867">
    <property type="entry name" value="GMC_OxRtase_C"/>
</dbReference>
<feature type="domain" description="Glucose-methanol-choline oxidoreductase N-terminal" evidence="5">
    <location>
        <begin position="241"/>
        <end position="255"/>
    </location>
</feature>
<dbReference type="Proteomes" id="UP000070700">
    <property type="component" value="Unassembled WGS sequence"/>
</dbReference>
<organism evidence="6 7">
    <name type="scientific">Mollisia scopiformis</name>
    <name type="common">Conifer needle endophyte fungus</name>
    <name type="synonym">Phialocephala scopiformis</name>
    <dbReference type="NCBI Taxonomy" id="149040"/>
    <lineage>
        <taxon>Eukaryota</taxon>
        <taxon>Fungi</taxon>
        <taxon>Dikarya</taxon>
        <taxon>Ascomycota</taxon>
        <taxon>Pezizomycotina</taxon>
        <taxon>Leotiomycetes</taxon>
        <taxon>Helotiales</taxon>
        <taxon>Mollisiaceae</taxon>
        <taxon>Mollisia</taxon>
    </lineage>
</organism>
<name>A0A132B5H8_MOLSC</name>
<dbReference type="PROSITE" id="PS00624">
    <property type="entry name" value="GMC_OXRED_2"/>
    <property type="match status" value="1"/>
</dbReference>
<feature type="chain" id="PRO_5007287869" evidence="3">
    <location>
        <begin position="19"/>
        <end position="892"/>
    </location>
</feature>
<evidence type="ECO:0000259" key="4">
    <source>
        <dbReference type="PROSITE" id="PS00623"/>
    </source>
</evidence>
<feature type="signal peptide" evidence="3">
    <location>
        <begin position="1"/>
        <end position="18"/>
    </location>
</feature>
<evidence type="ECO:0000313" key="6">
    <source>
        <dbReference type="EMBL" id="KUJ07660.1"/>
    </source>
</evidence>
<dbReference type="SUPFAM" id="SSF54373">
    <property type="entry name" value="FAD-linked reductases, C-terminal domain"/>
    <property type="match status" value="1"/>
</dbReference>
<evidence type="ECO:0000259" key="5">
    <source>
        <dbReference type="PROSITE" id="PS00624"/>
    </source>
</evidence>
<dbReference type="Gene3D" id="3.50.50.60">
    <property type="entry name" value="FAD/NAD(P)-binding domain"/>
    <property type="match status" value="1"/>
</dbReference>
<feature type="region of interest" description="Disordered" evidence="2">
    <location>
        <begin position="872"/>
        <end position="892"/>
    </location>
</feature>
<dbReference type="SUPFAM" id="SSF51905">
    <property type="entry name" value="FAD/NAD(P)-binding domain"/>
    <property type="match status" value="1"/>
</dbReference>
<gene>
    <name evidence="6" type="ORF">LY89DRAFT_742888</name>
</gene>
<keyword evidence="7" id="KW-1185">Reference proteome</keyword>
<keyword evidence="3" id="KW-0732">Signal</keyword>
<evidence type="ECO:0000256" key="3">
    <source>
        <dbReference type="SAM" id="SignalP"/>
    </source>
</evidence>
<feature type="compositionally biased region" description="Polar residues" evidence="2">
    <location>
        <begin position="623"/>
        <end position="632"/>
    </location>
</feature>
<dbReference type="InterPro" id="IPR053208">
    <property type="entry name" value="GMC_Oxidoreductase_CD"/>
</dbReference>
<sequence length="892" mass="97714">MRNLSFLIYLALAVCISADWSTETWDLIVVGAGPAGIIVSHRMASAGLKTLLLEGGRTSYGITGGDLDSRRPAWLDGTNLTRVDVPGLYKSIFSDQGNLRCTGLTNAFGGCTVGGSSAINAGLFFEPPASDYNLYYPAGWKSADMKNATRRLYSMQPASNLTSQDDVRYLQTGYNAARQWIIFGYPIFDYANGQRGGPVVTYLQEALALTNFHMETGALGTRTERVGCTVTGVTLINDRAGALRSPALLMFSGIGPADELERLQAAGKLSPDLPVSSWLNHSSVGAALFDNPNTFIALQNGSIQSYTYSTGPYTFASETSVFWDTLARPDGSIAGFRGTIDSSGFGDFNGNDAMTLNVYGTSGLKSTGSVVLDSNFIPGPDGKVCYSNPQDAEDISGFIYKIFQGLPAAGLASLNIPQNSTAKEIEAYITSNVGEVNHWSSSCRMGVFEDTPCVTNDTTVYGMNNLDVVDGSIIPPLTVNPQFGIMAAAERASEIILRKWYGLEILRRAHENREILFKKASSCLPNFPKRSTDFYVAILPSNKSVRTGEWKDFFWLRARGKYTVAQVKKFYAKASGSNVIFMDGARVVAEHTQIQSLNHLKTDLVALWTVSAERRPLGEVAPSKQNSLSGNEHSSRSTGRTTVGSAKACSVHLDCQNHFLISMTDFTPEINKHLTSHNHGERLRNRTLKIRNLRRLLREINADHPTSEFTVSEAEAAVSALPIIKCSACLEWQHQVMAQERSSDAIDSVEAHIVSAGHKAKLHKFAPARLDSLSNHDASGAEEMETYHNARSVLKRKRAESPDGGTQNFQRSSEDAFTSSGTSWFQALASEYPEDRFQVSRIGAEEMFRCLDCFRTLSSKADIRNMKQHLDSGGHKYRVASRQGKFKKQKKR</sequence>
<feature type="compositionally biased region" description="Basic residues" evidence="2">
    <location>
        <begin position="875"/>
        <end position="892"/>
    </location>
</feature>
<dbReference type="InterPro" id="IPR036188">
    <property type="entry name" value="FAD/NAD-bd_sf"/>
</dbReference>
<dbReference type="PANTHER" id="PTHR47190">
    <property type="entry name" value="DEHYDROGENASE, PUTATIVE-RELATED"/>
    <property type="match status" value="1"/>
</dbReference>
<evidence type="ECO:0000256" key="2">
    <source>
        <dbReference type="SAM" id="MobiDB-lite"/>
    </source>
</evidence>
<dbReference type="GO" id="GO:0016614">
    <property type="term" value="F:oxidoreductase activity, acting on CH-OH group of donors"/>
    <property type="evidence" value="ECO:0007669"/>
    <property type="project" value="InterPro"/>
</dbReference>
<dbReference type="Gene3D" id="3.30.410.10">
    <property type="entry name" value="Cholesterol Oxidase, domain 2"/>
    <property type="match status" value="1"/>
</dbReference>
<dbReference type="GeneID" id="28830614"/>
<dbReference type="PROSITE" id="PS00623">
    <property type="entry name" value="GMC_OXRED_1"/>
    <property type="match status" value="1"/>
</dbReference>
<dbReference type="InParanoid" id="A0A132B5H8"/>
<evidence type="ECO:0000313" key="7">
    <source>
        <dbReference type="Proteomes" id="UP000070700"/>
    </source>
</evidence>
<dbReference type="Pfam" id="PF05199">
    <property type="entry name" value="GMC_oxred_C"/>
    <property type="match status" value="1"/>
</dbReference>
<feature type="domain" description="Glucose-methanol-choline oxidoreductase N-terminal" evidence="4">
    <location>
        <begin position="110"/>
        <end position="133"/>
    </location>
</feature>
<reference evidence="6 7" key="1">
    <citation type="submission" date="2015-10" db="EMBL/GenBank/DDBJ databases">
        <title>Full genome of DAOMC 229536 Phialocephala scopiformis, a fungal endophyte of spruce producing the potent anti-insectan compound rugulosin.</title>
        <authorList>
            <consortium name="DOE Joint Genome Institute"/>
            <person name="Walker A.K."/>
            <person name="Frasz S.L."/>
            <person name="Seifert K.A."/>
            <person name="Miller J.D."/>
            <person name="Mondo S.J."/>
            <person name="Labutti K."/>
            <person name="Lipzen A."/>
            <person name="Dockter R."/>
            <person name="Kennedy M."/>
            <person name="Grigoriev I.V."/>
            <person name="Spatafora J.W."/>
        </authorList>
    </citation>
    <scope>NUCLEOTIDE SEQUENCE [LARGE SCALE GENOMIC DNA]</scope>
    <source>
        <strain evidence="6 7">CBS 120377</strain>
    </source>
</reference>
<dbReference type="InterPro" id="IPR000172">
    <property type="entry name" value="GMC_OxRdtase_N"/>
</dbReference>
<comment type="similarity">
    <text evidence="1">Belongs to the GMC oxidoreductase family.</text>
</comment>
<accession>A0A132B5H8</accession>
<evidence type="ECO:0000256" key="1">
    <source>
        <dbReference type="ARBA" id="ARBA00010790"/>
    </source>
</evidence>
<dbReference type="PANTHER" id="PTHR47190:SF1">
    <property type="entry name" value="GLUCOSE-METHANOL-CHOLINE OXIDOREDUCTASE N-TERMINAL DOMAIN-CONTAINING PROTEIN"/>
    <property type="match status" value="1"/>
</dbReference>
<dbReference type="GO" id="GO:0050660">
    <property type="term" value="F:flavin adenine dinucleotide binding"/>
    <property type="evidence" value="ECO:0007669"/>
    <property type="project" value="InterPro"/>
</dbReference>
<dbReference type="PRINTS" id="PR00411">
    <property type="entry name" value="PNDRDTASEI"/>
</dbReference>
<dbReference type="RefSeq" id="XP_018062015.1">
    <property type="nucleotide sequence ID" value="XM_018220888.1"/>
</dbReference>
<dbReference type="OrthoDB" id="413885at2759"/>
<dbReference type="KEGG" id="psco:LY89DRAFT_742888"/>